<name>A0ACC3BJ63_PYRYE</name>
<dbReference type="Proteomes" id="UP000798662">
    <property type="component" value="Chromosome 1"/>
</dbReference>
<evidence type="ECO:0000313" key="1">
    <source>
        <dbReference type="EMBL" id="KAK1857795.1"/>
    </source>
</evidence>
<evidence type="ECO:0000313" key="2">
    <source>
        <dbReference type="Proteomes" id="UP000798662"/>
    </source>
</evidence>
<dbReference type="EMBL" id="CM020618">
    <property type="protein sequence ID" value="KAK1857795.1"/>
    <property type="molecule type" value="Genomic_DNA"/>
</dbReference>
<keyword evidence="2" id="KW-1185">Reference proteome</keyword>
<sequence length="747" mass="78681">MAEGGHSGGDSGNSQTGAGGAHVGEGGAHAGDEASGPATGGGPGSDGEGDPEQGFPMATFAVLGCEPKSRRQRKEATIHACLGRNLYLVWGGARPSTVHEFRRRRPTCVRLTRGEGGRQESDLRAATQEDLVAVGAPAASDTSRLLCVEGMELKSFLVGGELGRLKMVIEAPMESVQPPRCGLVETWTTAAVALVTPWREMLDAGRRLHKQDEVQWLDSSVKGILDQMTPGLRPPAQAEEGRGSRLQRCLLRATSWVTVPSYAAAAGGAVAQLAIGVADQVIGVPVLELLQRLGLLAVSALAVRAMAGKSTYPISEHDFALCFEAVFQLLHLDDSSAIGPEAGALSPSSMAADIERVIADLRRLQRTYASAAGAASAPAAGADSQEGYPVVNVGAGTLSPTGAAGAAASDVPEQGRPSFTPPSPPAAFMPGTSTAQTSDLILRPVAVPLAFGLWDSRPTDSMKLTPPPVFRSPVFKSILRSFTPRQARGLAYYLLARSARHKRSIVAVSPTVAVVPSSVVGCPWVVAWHEWDHVEAQGFDDTSHAIEAFRSLHGRAAVLYNASTREPVDRTGYIRYIDECLEWVTAATAPPSLSSLCFRIRNSCSVMAWHVHDHTRVAVFQHPDDAAAAFTALGDGWAKVLFNTTTNGPVRRHGMQQYVAEAEEAAATPLHLTTATAFCVGWEDPDGGPPVVVAFHAGVEAIGAYSAVSGVKAKVLVAMPGKVRVLERGRGNLVTSLIDHIGNLFAE</sequence>
<organism evidence="1 2">
    <name type="scientific">Pyropia yezoensis</name>
    <name type="common">Susabi-nori</name>
    <name type="synonym">Porphyra yezoensis</name>
    <dbReference type="NCBI Taxonomy" id="2788"/>
    <lineage>
        <taxon>Eukaryota</taxon>
        <taxon>Rhodophyta</taxon>
        <taxon>Bangiophyceae</taxon>
        <taxon>Bangiales</taxon>
        <taxon>Bangiaceae</taxon>
        <taxon>Pyropia</taxon>
    </lineage>
</organism>
<gene>
    <name evidence="1" type="ORF">I4F81_000410</name>
</gene>
<comment type="caution">
    <text evidence="1">The sequence shown here is derived from an EMBL/GenBank/DDBJ whole genome shotgun (WGS) entry which is preliminary data.</text>
</comment>
<proteinExistence type="predicted"/>
<accession>A0ACC3BJ63</accession>
<protein>
    <submittedName>
        <fullName evidence="1">Uncharacterized protein</fullName>
    </submittedName>
</protein>
<reference evidence="1" key="1">
    <citation type="submission" date="2019-11" db="EMBL/GenBank/DDBJ databases">
        <title>Nori genome reveals adaptations in red seaweeds to the harsh intertidal environment.</title>
        <authorList>
            <person name="Wang D."/>
            <person name="Mao Y."/>
        </authorList>
    </citation>
    <scope>NUCLEOTIDE SEQUENCE</scope>
    <source>
        <tissue evidence="1">Gametophyte</tissue>
    </source>
</reference>